<dbReference type="Proteomes" id="UP000829447">
    <property type="component" value="Linkage Group LG9"/>
</dbReference>
<sequence>MEIRESDLQPEGRGFESQVRQGFSASGRWVALWTRGAVKRGCRCKVQLPPPVRLQLLLEQHITQSGFL</sequence>
<keyword evidence="2" id="KW-1185">Reference proteome</keyword>
<dbReference type="EMBL" id="CM040462">
    <property type="protein sequence ID" value="MCI4382081.1"/>
    <property type="molecule type" value="Genomic_DNA"/>
</dbReference>
<gene>
    <name evidence="1" type="ORF">PGIGA_G00259460</name>
</gene>
<evidence type="ECO:0000313" key="1">
    <source>
        <dbReference type="EMBL" id="MCI4382081.1"/>
    </source>
</evidence>
<name>A0ACC5WT81_PANGG</name>
<protein>
    <submittedName>
        <fullName evidence="1">Uncharacterized protein</fullName>
    </submittedName>
</protein>
<comment type="caution">
    <text evidence="1">The sequence shown here is derived from an EMBL/GenBank/DDBJ whole genome shotgun (WGS) entry which is preliminary data.</text>
</comment>
<accession>A0ACC5WT81</accession>
<organism evidence="1 2">
    <name type="scientific">Pangasianodon gigas</name>
    <name type="common">Mekong giant catfish</name>
    <name type="synonym">Pangasius gigas</name>
    <dbReference type="NCBI Taxonomy" id="30993"/>
    <lineage>
        <taxon>Eukaryota</taxon>
        <taxon>Metazoa</taxon>
        <taxon>Chordata</taxon>
        <taxon>Craniata</taxon>
        <taxon>Vertebrata</taxon>
        <taxon>Euteleostomi</taxon>
        <taxon>Actinopterygii</taxon>
        <taxon>Neopterygii</taxon>
        <taxon>Teleostei</taxon>
        <taxon>Ostariophysi</taxon>
        <taxon>Siluriformes</taxon>
        <taxon>Pangasiidae</taxon>
        <taxon>Pangasianodon</taxon>
    </lineage>
</organism>
<evidence type="ECO:0000313" key="2">
    <source>
        <dbReference type="Proteomes" id="UP000829447"/>
    </source>
</evidence>
<reference evidence="1 2" key="1">
    <citation type="journal article" date="2022" name="bioRxiv">
        <title>An ancient truncated duplication of the anti-Mullerian hormone receptor type 2 gene is a potential conserved master sex determinant in the Pangasiidae catfish family.</title>
        <authorList>
            <person name="Wen M."/>
            <person name="Pan Q."/>
            <person name="Jouanno E."/>
            <person name="Montfort J."/>
            <person name="Zahm M."/>
            <person name="Cabau C."/>
            <person name="Klopp C."/>
            <person name="Iampietro C."/>
            <person name="Roques C."/>
            <person name="Bouchez O."/>
            <person name="Castinel A."/>
            <person name="Donnadieu C."/>
            <person name="Parrinello H."/>
            <person name="Poncet C."/>
            <person name="Belmonte E."/>
            <person name="Gautier V."/>
            <person name="Avarre J.-C."/>
            <person name="Dugue R."/>
            <person name="Gustiano R."/>
            <person name="Ha T.T.T."/>
            <person name="Campet M."/>
            <person name="Sriphairoj K."/>
            <person name="Ribolli J."/>
            <person name="de Almeida F.L."/>
            <person name="Desvignes T."/>
            <person name="Postlethwait J.H."/>
            <person name="Bucao C.F."/>
            <person name="Robinson-Rechavi M."/>
            <person name="Bobe J."/>
            <person name="Herpin A."/>
            <person name="Guiguen Y."/>
        </authorList>
    </citation>
    <scope>NUCLEOTIDE SEQUENCE [LARGE SCALE GENOMIC DNA]</scope>
    <source>
        <strain evidence="1">YG-Dec2019</strain>
    </source>
</reference>
<proteinExistence type="predicted"/>